<sequence length="93" mass="10261">MKTYAELTKGWLILILHSGLSVEEQDKVFDIAPAGVRKCILSTNIAETSVTIDGIRFVIDSGKVNLIKHETNSGTQKLIEFWVSKASADQRKG</sequence>
<evidence type="ECO:0000256" key="1">
    <source>
        <dbReference type="ARBA" id="ARBA00022801"/>
    </source>
</evidence>
<dbReference type="GO" id="GO:0004386">
    <property type="term" value="F:helicase activity"/>
    <property type="evidence" value="ECO:0007669"/>
    <property type="project" value="UniProtKB-KW"/>
</dbReference>
<accession>A0A3P8DEQ0</accession>
<reference evidence="5" key="1">
    <citation type="submission" date="2018-11" db="EMBL/GenBank/DDBJ databases">
        <authorList>
            <consortium name="Pathogen Informatics"/>
        </authorList>
    </citation>
    <scope>NUCLEOTIDE SEQUENCE [LARGE SCALE GENOMIC DNA]</scope>
</reference>
<evidence type="ECO:0000259" key="4">
    <source>
        <dbReference type="PROSITE" id="PS51194"/>
    </source>
</evidence>
<dbReference type="InterPro" id="IPR001650">
    <property type="entry name" value="Helicase_C-like"/>
</dbReference>
<organism evidence="5">
    <name type="scientific">Heligmosomoides polygyrus</name>
    <name type="common">Parasitic roundworm</name>
    <dbReference type="NCBI Taxonomy" id="6339"/>
    <lineage>
        <taxon>Eukaryota</taxon>
        <taxon>Metazoa</taxon>
        <taxon>Ecdysozoa</taxon>
        <taxon>Nematoda</taxon>
        <taxon>Chromadorea</taxon>
        <taxon>Rhabditida</taxon>
        <taxon>Rhabditina</taxon>
        <taxon>Rhabditomorpha</taxon>
        <taxon>Strongyloidea</taxon>
        <taxon>Heligmosomidae</taxon>
        <taxon>Heligmosomoides</taxon>
    </lineage>
</organism>
<dbReference type="GO" id="GO:0003723">
    <property type="term" value="F:RNA binding"/>
    <property type="evidence" value="ECO:0007669"/>
    <property type="project" value="TreeGrafter"/>
</dbReference>
<feature type="domain" description="Helicase C-terminal" evidence="4">
    <location>
        <begin position="1"/>
        <end position="93"/>
    </location>
</feature>
<keyword evidence="2" id="KW-0347">Helicase</keyword>
<protein>
    <recommendedName>
        <fullName evidence="4">Helicase C-terminal domain-containing protein</fullName>
    </recommendedName>
</protein>
<feature type="chain" id="PRO_5018249263" description="Helicase C-terminal domain-containing protein" evidence="3">
    <location>
        <begin position="22"/>
        <end position="93"/>
    </location>
</feature>
<dbReference type="PANTHER" id="PTHR18934">
    <property type="entry name" value="ATP-DEPENDENT RNA HELICASE"/>
    <property type="match status" value="1"/>
</dbReference>
<dbReference type="PANTHER" id="PTHR18934:SF221">
    <property type="entry name" value="ATP-DEPENDENT RNA HELICASE DHX34-RELATED"/>
    <property type="match status" value="1"/>
</dbReference>
<evidence type="ECO:0000313" key="5">
    <source>
        <dbReference type="EMBL" id="VDP49842.1"/>
    </source>
</evidence>
<proteinExistence type="predicted"/>
<dbReference type="OrthoDB" id="5838329at2759"/>
<keyword evidence="1" id="KW-0378">Hydrolase</keyword>
<evidence type="ECO:0000256" key="2">
    <source>
        <dbReference type="ARBA" id="ARBA00022806"/>
    </source>
</evidence>
<name>A0A3P8DEQ0_HELPZ</name>
<dbReference type="EMBL" id="UZAH01037541">
    <property type="protein sequence ID" value="VDP49842.1"/>
    <property type="molecule type" value="Genomic_DNA"/>
</dbReference>
<dbReference type="SMART" id="SM00490">
    <property type="entry name" value="HELICc"/>
    <property type="match status" value="1"/>
</dbReference>
<feature type="signal peptide" evidence="3">
    <location>
        <begin position="1"/>
        <end position="21"/>
    </location>
</feature>
<dbReference type="SUPFAM" id="SSF52540">
    <property type="entry name" value="P-loop containing nucleoside triphosphate hydrolases"/>
    <property type="match status" value="1"/>
</dbReference>
<evidence type="ECO:0000256" key="3">
    <source>
        <dbReference type="SAM" id="SignalP"/>
    </source>
</evidence>
<gene>
    <name evidence="5" type="ORF">HPBE_LOCUS25223</name>
</gene>
<keyword evidence="2" id="KW-0547">Nucleotide-binding</keyword>
<dbReference type="GO" id="GO:0016787">
    <property type="term" value="F:hydrolase activity"/>
    <property type="evidence" value="ECO:0007669"/>
    <property type="project" value="UniProtKB-KW"/>
</dbReference>
<keyword evidence="2" id="KW-0067">ATP-binding</keyword>
<dbReference type="PROSITE" id="PS51194">
    <property type="entry name" value="HELICASE_CTER"/>
    <property type="match status" value="1"/>
</dbReference>
<dbReference type="AlphaFoldDB" id="A0A3P8DEQ0"/>
<dbReference type="InterPro" id="IPR027417">
    <property type="entry name" value="P-loop_NTPase"/>
</dbReference>
<dbReference type="CDD" id="cd18791">
    <property type="entry name" value="SF2_C_RHA"/>
    <property type="match status" value="1"/>
</dbReference>
<dbReference type="Gene3D" id="3.40.50.300">
    <property type="entry name" value="P-loop containing nucleotide triphosphate hydrolases"/>
    <property type="match status" value="1"/>
</dbReference>
<dbReference type="Pfam" id="PF00271">
    <property type="entry name" value="Helicase_C"/>
    <property type="match status" value="1"/>
</dbReference>
<keyword evidence="3" id="KW-0732">Signal</keyword>